<dbReference type="SMART" id="SM00854">
    <property type="entry name" value="PGA_cap"/>
    <property type="match status" value="1"/>
</dbReference>
<dbReference type="PANTHER" id="PTHR33393">
    <property type="entry name" value="POLYGLUTAMINE SYNTHESIS ACCESSORY PROTEIN RV0574C-RELATED"/>
    <property type="match status" value="1"/>
</dbReference>
<comment type="caution">
    <text evidence="3">The sequence shown here is derived from an EMBL/GenBank/DDBJ whole genome shotgun (WGS) entry which is preliminary data.</text>
</comment>
<accession>A0ABX1SA27</accession>
<comment type="similarity">
    <text evidence="1">Belongs to the CapA family.</text>
</comment>
<dbReference type="RefSeq" id="WP_169381218.1">
    <property type="nucleotide sequence ID" value="NZ_JAAXLA010000015.1"/>
</dbReference>
<name>A0ABX1SA27_9PSEU</name>
<dbReference type="InterPro" id="IPR029052">
    <property type="entry name" value="Metallo-depent_PP-like"/>
</dbReference>
<evidence type="ECO:0000256" key="1">
    <source>
        <dbReference type="ARBA" id="ARBA00005662"/>
    </source>
</evidence>
<evidence type="ECO:0000313" key="4">
    <source>
        <dbReference type="Proteomes" id="UP000820669"/>
    </source>
</evidence>
<dbReference type="EMBL" id="JAAXLA010000015">
    <property type="protein sequence ID" value="NMH97769.1"/>
    <property type="molecule type" value="Genomic_DNA"/>
</dbReference>
<dbReference type="CDD" id="cd07381">
    <property type="entry name" value="MPP_CapA"/>
    <property type="match status" value="1"/>
</dbReference>
<dbReference type="PANTHER" id="PTHR33393:SF13">
    <property type="entry name" value="PGA BIOSYNTHESIS PROTEIN CAPA"/>
    <property type="match status" value="1"/>
</dbReference>
<evidence type="ECO:0000313" key="3">
    <source>
        <dbReference type="EMBL" id="NMH97769.1"/>
    </source>
</evidence>
<organism evidence="3 4">
    <name type="scientific">Pseudonocardia acidicola</name>
    <dbReference type="NCBI Taxonomy" id="2724939"/>
    <lineage>
        <taxon>Bacteria</taxon>
        <taxon>Bacillati</taxon>
        <taxon>Actinomycetota</taxon>
        <taxon>Actinomycetes</taxon>
        <taxon>Pseudonocardiales</taxon>
        <taxon>Pseudonocardiaceae</taxon>
        <taxon>Pseudonocardia</taxon>
    </lineage>
</organism>
<dbReference type="InterPro" id="IPR019079">
    <property type="entry name" value="Capsule_synth_CapA"/>
</dbReference>
<dbReference type="SUPFAM" id="SSF56300">
    <property type="entry name" value="Metallo-dependent phosphatases"/>
    <property type="match status" value="1"/>
</dbReference>
<dbReference type="InterPro" id="IPR052169">
    <property type="entry name" value="CW_Biosynth-Accessory"/>
</dbReference>
<protein>
    <submittedName>
        <fullName evidence="3">CapA family protein</fullName>
    </submittedName>
</protein>
<sequence>MRIALAGDTMLGRTVAERIVAHTPAAALFDDDVVALTREADLFLLNLECAVSDRGRRWPDPDKSFFFRAPPAATEVLRHLGVGCVTLANNHALDYGAEALRDTFAHLEAAGIAWVGAGVDQAAARAPVVLDRAGVRVGILGVTDHPADFAAGPHRPGVAYADLWHRPPPRWLLDTIAGLDTEIVVASPHWGPNMVAAPLAHVRRAAAAFRSAGATLVAGHSAHVFHGVQDGILFDLGDFIDDYAIHPQLRNDLGLLWLVTVDGHQPVRVEAVPLALDHCHTRLAEPEEAAWITRRFRTACAAFGTEVTERAGRLVVECAGSRPD</sequence>
<dbReference type="Proteomes" id="UP000820669">
    <property type="component" value="Unassembled WGS sequence"/>
</dbReference>
<proteinExistence type="inferred from homology"/>
<dbReference type="Pfam" id="PF09587">
    <property type="entry name" value="PGA_cap"/>
    <property type="match status" value="1"/>
</dbReference>
<keyword evidence="4" id="KW-1185">Reference proteome</keyword>
<reference evidence="3 4" key="1">
    <citation type="submission" date="2020-04" db="EMBL/GenBank/DDBJ databases">
        <authorList>
            <person name="Klaysubun C."/>
            <person name="Duangmal K."/>
            <person name="Lipun K."/>
        </authorList>
    </citation>
    <scope>NUCLEOTIDE SEQUENCE [LARGE SCALE GENOMIC DNA]</scope>
    <source>
        <strain evidence="3 4">K10HN5</strain>
    </source>
</reference>
<feature type="domain" description="Capsule synthesis protein CapA" evidence="2">
    <location>
        <begin position="2"/>
        <end position="243"/>
    </location>
</feature>
<dbReference type="Gene3D" id="3.60.21.10">
    <property type="match status" value="1"/>
</dbReference>
<gene>
    <name evidence="3" type="ORF">HF526_10665</name>
</gene>
<evidence type="ECO:0000259" key="2">
    <source>
        <dbReference type="SMART" id="SM00854"/>
    </source>
</evidence>